<evidence type="ECO:0000313" key="2">
    <source>
        <dbReference type="EMBL" id="CAF1365362.1"/>
    </source>
</evidence>
<dbReference type="SUPFAM" id="SSF52047">
    <property type="entry name" value="RNI-like"/>
    <property type="match status" value="1"/>
</dbReference>
<reference evidence="2" key="1">
    <citation type="submission" date="2021-02" db="EMBL/GenBank/DDBJ databases">
        <authorList>
            <person name="Nowell W R."/>
        </authorList>
    </citation>
    <scope>NUCLEOTIDE SEQUENCE</scope>
</reference>
<dbReference type="Gene3D" id="3.80.10.10">
    <property type="entry name" value="Ribonuclease Inhibitor"/>
    <property type="match status" value="1"/>
</dbReference>
<sequence length="155" mass="17585">MLGGLQCLIRTRPDYPEIQGFLDYYHNTQLDATLCAQLSDAGFLVLAQTLSRCEQITDEGVRYLGSSTFAVENLRVLELDNCPSITDSSIDHLLTCRSLKRLDVFDCQQITKNAVKKIQTRYPELNIHAYFTPRTPTPTGRGRHQQSHISIIKKN</sequence>
<dbReference type="InterPro" id="IPR001611">
    <property type="entry name" value="Leu-rich_rpt"/>
</dbReference>
<dbReference type="Proteomes" id="UP000677228">
    <property type="component" value="Unassembled WGS sequence"/>
</dbReference>
<proteinExistence type="predicted"/>
<comment type="caution">
    <text evidence="2">The sequence shown here is derived from an EMBL/GenBank/DDBJ whole genome shotgun (WGS) entry which is preliminary data.</text>
</comment>
<evidence type="ECO:0000313" key="3">
    <source>
        <dbReference type="EMBL" id="CAF4174881.1"/>
    </source>
</evidence>
<evidence type="ECO:0000256" key="1">
    <source>
        <dbReference type="SAM" id="MobiDB-lite"/>
    </source>
</evidence>
<organism evidence="2 4">
    <name type="scientific">Didymodactylos carnosus</name>
    <dbReference type="NCBI Taxonomy" id="1234261"/>
    <lineage>
        <taxon>Eukaryota</taxon>
        <taxon>Metazoa</taxon>
        <taxon>Spiralia</taxon>
        <taxon>Gnathifera</taxon>
        <taxon>Rotifera</taxon>
        <taxon>Eurotatoria</taxon>
        <taxon>Bdelloidea</taxon>
        <taxon>Philodinida</taxon>
        <taxon>Philodinidae</taxon>
        <taxon>Didymodactylos</taxon>
    </lineage>
</organism>
<dbReference type="InterPro" id="IPR032675">
    <property type="entry name" value="LRR_dom_sf"/>
</dbReference>
<feature type="region of interest" description="Disordered" evidence="1">
    <location>
        <begin position="131"/>
        <end position="155"/>
    </location>
</feature>
<dbReference type="Pfam" id="PF13516">
    <property type="entry name" value="LRR_6"/>
    <property type="match status" value="1"/>
</dbReference>
<dbReference type="PANTHER" id="PTHR13318:SF165">
    <property type="entry name" value="F-BOX_LRR-REPEAT PROTEIN FBXL-1"/>
    <property type="match status" value="1"/>
</dbReference>
<evidence type="ECO:0000313" key="4">
    <source>
        <dbReference type="Proteomes" id="UP000677228"/>
    </source>
</evidence>
<evidence type="ECO:0008006" key="5">
    <source>
        <dbReference type="Google" id="ProtNLM"/>
    </source>
</evidence>
<dbReference type="Proteomes" id="UP000682733">
    <property type="component" value="Unassembled WGS sequence"/>
</dbReference>
<dbReference type="SMART" id="SM00367">
    <property type="entry name" value="LRR_CC"/>
    <property type="match status" value="2"/>
</dbReference>
<dbReference type="GO" id="GO:0019005">
    <property type="term" value="C:SCF ubiquitin ligase complex"/>
    <property type="evidence" value="ECO:0007669"/>
    <property type="project" value="TreeGrafter"/>
</dbReference>
<dbReference type="InterPro" id="IPR006553">
    <property type="entry name" value="Leu-rich_rpt_Cys-con_subtyp"/>
</dbReference>
<dbReference type="EMBL" id="CAJOBA010045281">
    <property type="protein sequence ID" value="CAF4174881.1"/>
    <property type="molecule type" value="Genomic_DNA"/>
</dbReference>
<gene>
    <name evidence="2" type="ORF">OVA965_LOCUS31427</name>
    <name evidence="3" type="ORF">TMI583_LOCUS32253</name>
</gene>
<dbReference type="GO" id="GO:0031146">
    <property type="term" value="P:SCF-dependent proteasomal ubiquitin-dependent protein catabolic process"/>
    <property type="evidence" value="ECO:0007669"/>
    <property type="project" value="TreeGrafter"/>
</dbReference>
<dbReference type="AlphaFoldDB" id="A0A8S2F828"/>
<dbReference type="EMBL" id="CAJNOK010023627">
    <property type="protein sequence ID" value="CAF1365362.1"/>
    <property type="molecule type" value="Genomic_DNA"/>
</dbReference>
<name>A0A8S2F828_9BILA</name>
<dbReference type="PANTHER" id="PTHR13318">
    <property type="entry name" value="PARTNER OF PAIRED, ISOFORM B-RELATED"/>
    <property type="match status" value="1"/>
</dbReference>
<accession>A0A8S2F828</accession>
<feature type="compositionally biased region" description="Basic residues" evidence="1">
    <location>
        <begin position="141"/>
        <end position="155"/>
    </location>
</feature>
<protein>
    <recommendedName>
        <fullName evidence="5">ATP synthase subunit s, mitochondrial</fullName>
    </recommendedName>
</protein>